<organism evidence="2 3">
    <name type="scientific">Ceratobasidium theobromae</name>
    <dbReference type="NCBI Taxonomy" id="1582974"/>
    <lineage>
        <taxon>Eukaryota</taxon>
        <taxon>Fungi</taxon>
        <taxon>Dikarya</taxon>
        <taxon>Basidiomycota</taxon>
        <taxon>Agaricomycotina</taxon>
        <taxon>Agaricomycetes</taxon>
        <taxon>Cantharellales</taxon>
        <taxon>Ceratobasidiaceae</taxon>
        <taxon>Ceratobasidium</taxon>
    </lineage>
</organism>
<keyword evidence="3" id="KW-1185">Reference proteome</keyword>
<evidence type="ECO:0000313" key="2">
    <source>
        <dbReference type="EMBL" id="KAB5588021.1"/>
    </source>
</evidence>
<feature type="region of interest" description="Disordered" evidence="1">
    <location>
        <begin position="1"/>
        <end position="20"/>
    </location>
</feature>
<evidence type="ECO:0000256" key="1">
    <source>
        <dbReference type="SAM" id="MobiDB-lite"/>
    </source>
</evidence>
<comment type="caution">
    <text evidence="2">The sequence shown here is derived from an EMBL/GenBank/DDBJ whole genome shotgun (WGS) entry which is preliminary data.</text>
</comment>
<name>A0A5N5Q9B8_9AGAM</name>
<gene>
    <name evidence="2" type="ORF">CTheo_8538</name>
</gene>
<reference evidence="2 3" key="1">
    <citation type="journal article" date="2019" name="Fungal Biol. Biotechnol.">
        <title>Draft genome sequence of fastidious pathogen Ceratobasidium theobromae, which causes vascular-streak dieback in Theobroma cacao.</title>
        <authorList>
            <person name="Ali S.S."/>
            <person name="Asman A."/>
            <person name="Shao J."/>
            <person name="Firmansyah A.P."/>
            <person name="Susilo A.W."/>
            <person name="Rosmana A."/>
            <person name="McMahon P."/>
            <person name="Junaid M."/>
            <person name="Guest D."/>
            <person name="Kheng T.Y."/>
            <person name="Meinhardt L.W."/>
            <person name="Bailey B.A."/>
        </authorList>
    </citation>
    <scope>NUCLEOTIDE SEQUENCE [LARGE SCALE GENOMIC DNA]</scope>
    <source>
        <strain evidence="2 3">CT2</strain>
    </source>
</reference>
<evidence type="ECO:0000313" key="3">
    <source>
        <dbReference type="Proteomes" id="UP000383932"/>
    </source>
</evidence>
<dbReference type="OrthoDB" id="2387165at2759"/>
<sequence length="320" mass="35071">MAGPVEGPLPPTSSLASLISEPTSSVSRASILAPKIPKSITPNVADVLMELNSARIPSPMGARLVVAFVELLLYLKGQVPFPPSQLRKMAATGRRGSSHQSKLLKSLNNLTNDMPSTFLSLRTQETVTLAIVFGLGREKCFVQLLGTELAPTKQIEAETTVPGYPLKPCREITSDENLKFNTVPVRRRPSPRPPLQELPTVDTLSSQLASVSLQVSPDETLIRQSERALSQAMACSEVEFNSNLHPMAAQVYLRAPRGFRHQSWSVRPQAARMLDEQFNALVSGESLTVECVRIRAKDAVDLDETEMIWWGWDGKLAGYA</sequence>
<protein>
    <submittedName>
        <fullName evidence="2">Uncharacterized protein</fullName>
    </submittedName>
</protein>
<dbReference type="EMBL" id="SSOP01000614">
    <property type="protein sequence ID" value="KAB5588021.1"/>
    <property type="molecule type" value="Genomic_DNA"/>
</dbReference>
<dbReference type="AlphaFoldDB" id="A0A5N5Q9B8"/>
<dbReference type="Proteomes" id="UP000383932">
    <property type="component" value="Unassembled WGS sequence"/>
</dbReference>
<accession>A0A5N5Q9B8</accession>
<proteinExistence type="predicted"/>